<evidence type="ECO:0000256" key="1">
    <source>
        <dbReference type="ARBA" id="ARBA00010996"/>
    </source>
</evidence>
<dbReference type="CDD" id="cd02968">
    <property type="entry name" value="SCO"/>
    <property type="match status" value="1"/>
</dbReference>
<proteinExistence type="inferred from homology"/>
<evidence type="ECO:0000313" key="6">
    <source>
        <dbReference type="Proteomes" id="UP001230986"/>
    </source>
</evidence>
<dbReference type="Pfam" id="PF02630">
    <property type="entry name" value="SCO1-SenC"/>
    <property type="match status" value="1"/>
</dbReference>
<feature type="transmembrane region" description="Helical" evidence="3">
    <location>
        <begin position="20"/>
        <end position="39"/>
    </location>
</feature>
<keyword evidence="3" id="KW-0472">Membrane</keyword>
<dbReference type="PANTHER" id="PTHR12151">
    <property type="entry name" value="ELECTRON TRANSPORT PROTIN SCO1/SENC FAMILY MEMBER"/>
    <property type="match status" value="1"/>
</dbReference>
<sequence>MDDAQNQPKNVRPSNPHFRAVIWTVLVVFVAGLLALFAFRSWKSFYLTSKGNLPNLRTVEPFTMTERSGETVSNKDLQGKIWVANFIFTECPGICHNMSAQFAQLQHILRKTRDVRLVTFSIDPHTDTPEVLTEYAKRFQADPRMWLFLTGDLRDVHRLAEKSFLLPVAENPPEAIPMDGKYLHSSRLVLVDAHGMIRGYYDGSEPEALQKLAMDIGFLMREGGLK</sequence>
<gene>
    <name evidence="5" type="ORF">QQ055_10675</name>
</gene>
<dbReference type="RefSeq" id="WP_284478238.1">
    <property type="nucleotide sequence ID" value="NZ_JASVEJ010000040.1"/>
</dbReference>
<dbReference type="InterPro" id="IPR013766">
    <property type="entry name" value="Thioredoxin_domain"/>
</dbReference>
<evidence type="ECO:0000256" key="2">
    <source>
        <dbReference type="ARBA" id="ARBA00023008"/>
    </source>
</evidence>
<keyword evidence="2" id="KW-0186">Copper</keyword>
<keyword evidence="6" id="KW-1185">Reference proteome</keyword>
<evidence type="ECO:0000313" key="5">
    <source>
        <dbReference type="EMBL" id="MDL5057912.1"/>
    </source>
</evidence>
<dbReference type="Gene3D" id="3.40.30.10">
    <property type="entry name" value="Glutaredoxin"/>
    <property type="match status" value="1"/>
</dbReference>
<name>A0ABT7M0X3_9CYAN</name>
<comment type="caution">
    <text evidence="5">The sequence shown here is derived from an EMBL/GenBank/DDBJ whole genome shotgun (WGS) entry which is preliminary data.</text>
</comment>
<dbReference type="Proteomes" id="UP001230986">
    <property type="component" value="Unassembled WGS sequence"/>
</dbReference>
<evidence type="ECO:0000259" key="4">
    <source>
        <dbReference type="PROSITE" id="PS51352"/>
    </source>
</evidence>
<keyword evidence="3" id="KW-0812">Transmembrane</keyword>
<dbReference type="SUPFAM" id="SSF52833">
    <property type="entry name" value="Thioredoxin-like"/>
    <property type="match status" value="1"/>
</dbReference>
<dbReference type="InterPro" id="IPR003782">
    <property type="entry name" value="SCO1/SenC"/>
</dbReference>
<evidence type="ECO:0000256" key="3">
    <source>
        <dbReference type="SAM" id="Phobius"/>
    </source>
</evidence>
<organism evidence="5 6">
    <name type="scientific">Geitlerinema calcuttense NRMC-F 0142</name>
    <dbReference type="NCBI Taxonomy" id="2922238"/>
    <lineage>
        <taxon>Bacteria</taxon>
        <taxon>Bacillati</taxon>
        <taxon>Cyanobacteriota</taxon>
        <taxon>Cyanophyceae</taxon>
        <taxon>Geitlerinematales</taxon>
        <taxon>Geitlerinemataceae</taxon>
        <taxon>Geitlerinema</taxon>
    </lineage>
</organism>
<reference evidence="5 6" key="1">
    <citation type="submission" date="2023-06" db="EMBL/GenBank/DDBJ databases">
        <title>Whole genome sequence of Oscillatoria calcuttensis NRMC-F 0142.</title>
        <authorList>
            <person name="Shakena Fathima T."/>
            <person name="Muralitharan G."/>
            <person name="Thajuddin N."/>
        </authorList>
    </citation>
    <scope>NUCLEOTIDE SEQUENCE [LARGE SCALE GENOMIC DNA]</scope>
    <source>
        <strain evidence="5 6">NRMC-F 0142</strain>
    </source>
</reference>
<feature type="domain" description="Thioredoxin" evidence="4">
    <location>
        <begin position="53"/>
        <end position="221"/>
    </location>
</feature>
<dbReference type="EMBL" id="JASVEJ010000040">
    <property type="protein sequence ID" value="MDL5057912.1"/>
    <property type="molecule type" value="Genomic_DNA"/>
</dbReference>
<dbReference type="PROSITE" id="PS51352">
    <property type="entry name" value="THIOREDOXIN_2"/>
    <property type="match status" value="1"/>
</dbReference>
<accession>A0ABT7M0X3</accession>
<dbReference type="InterPro" id="IPR036249">
    <property type="entry name" value="Thioredoxin-like_sf"/>
</dbReference>
<keyword evidence="3" id="KW-1133">Transmembrane helix</keyword>
<dbReference type="PANTHER" id="PTHR12151:SF25">
    <property type="entry name" value="LINALOOL DEHYDRATASE_ISOMERASE DOMAIN-CONTAINING PROTEIN"/>
    <property type="match status" value="1"/>
</dbReference>
<comment type="similarity">
    <text evidence="1">Belongs to the SCO1/2 family.</text>
</comment>
<protein>
    <submittedName>
        <fullName evidence="5">SCO family protein</fullName>
    </submittedName>
</protein>